<sequence length="451" mass="51377">MTDVIEKNGNDISLLNGEFHHYVQAKGLLERIPFRDMATTDFMRNYEYPINSWPFFVSPELVASMQEMNANILRMTYKAVRAVFSEDPMKMAAAMNMDPVRCSFFFNGVEFTDICFRTDAILTDDGLKLVEVNVGTAIGGWQIQWMDEAFRQFDGYREFFDRNAVTCRNTPVTFFKFLIESAAKVARGARVHILVKVRAGFDAGVYGSFLQQYIAAAVRESAIDCDIGFYASFDELEVTHEGTFHRGRRVHLATFGDLSKESGPPLELLRSIFAGKIACPDFPTYELLSDKRHMALLHHAAQHGLLSEHEAALVRRYVPKTFILGGPLFSQAVRDELLENKDAYVVKQCNGMQGMDVHVGRFVSDHDWREIIANLRQPELWIAQAYCESKKFYGHSGQSRDVFNFVWGVFQFGERFGGSWIRMMPEKGKEYDGVINSARGAEERIVFEAAR</sequence>
<dbReference type="KEGG" id="lem:LEN_4020"/>
<protein>
    <recommendedName>
        <fullName evidence="3">Glutathionylspermidine synthase pre-ATP-grasp-like domain-containing protein</fullName>
    </recommendedName>
</protein>
<dbReference type="AlphaFoldDB" id="A0AAU9B484"/>
<dbReference type="Proteomes" id="UP000218824">
    <property type="component" value="Chromosome"/>
</dbReference>
<gene>
    <name evidence="1" type="ORF">LEN_4020</name>
</gene>
<reference evidence="1 2" key="1">
    <citation type="journal article" date="2017" name="DNA Res.">
        <title>Complete genome sequence and expression profile of the commercial lytic enzyme producer Lysobacter enzymogenes M497-1.</title>
        <authorList>
            <person name="Takami H."/>
            <person name="Toyoda A."/>
            <person name="Uchiyama I."/>
            <person name="Itoh T."/>
            <person name="Takaki Y."/>
            <person name="Arai W."/>
            <person name="Nishi S."/>
            <person name="Kawai M."/>
            <person name="Shinya K."/>
            <person name="Ikeda H."/>
        </authorList>
    </citation>
    <scope>NUCLEOTIDE SEQUENCE [LARGE SCALE GENOMIC DNA]</scope>
    <source>
        <strain evidence="1 2">M497-1</strain>
    </source>
</reference>
<organism evidence="1 2">
    <name type="scientific">Lysobacter enzymogenes</name>
    <dbReference type="NCBI Taxonomy" id="69"/>
    <lineage>
        <taxon>Bacteria</taxon>
        <taxon>Pseudomonadati</taxon>
        <taxon>Pseudomonadota</taxon>
        <taxon>Gammaproteobacteria</taxon>
        <taxon>Lysobacterales</taxon>
        <taxon>Lysobacteraceae</taxon>
        <taxon>Lysobacter</taxon>
    </lineage>
</organism>
<proteinExistence type="predicted"/>
<dbReference type="SUPFAM" id="SSF56059">
    <property type="entry name" value="Glutathione synthetase ATP-binding domain-like"/>
    <property type="match status" value="1"/>
</dbReference>
<dbReference type="EMBL" id="AP014940">
    <property type="protein sequence ID" value="BAV99507.1"/>
    <property type="molecule type" value="Genomic_DNA"/>
</dbReference>
<evidence type="ECO:0008006" key="3">
    <source>
        <dbReference type="Google" id="ProtNLM"/>
    </source>
</evidence>
<dbReference type="GeneID" id="83065809"/>
<dbReference type="RefSeq" id="WP_074864561.1">
    <property type="nucleotide sequence ID" value="NZ_AP014940.1"/>
</dbReference>
<evidence type="ECO:0000313" key="2">
    <source>
        <dbReference type="Proteomes" id="UP000218824"/>
    </source>
</evidence>
<evidence type="ECO:0000313" key="1">
    <source>
        <dbReference type="EMBL" id="BAV99507.1"/>
    </source>
</evidence>
<accession>A0AAU9B484</accession>
<dbReference type="Gene3D" id="3.30.1490.270">
    <property type="match status" value="1"/>
</dbReference>
<name>A0AAU9B484_LYSEN</name>